<keyword evidence="1" id="KW-0472">Membrane</keyword>
<evidence type="ECO:0000313" key="3">
    <source>
        <dbReference type="Proteomes" id="UP000284403"/>
    </source>
</evidence>
<dbReference type="AlphaFoldDB" id="A0A422Q3B6"/>
<dbReference type="OrthoDB" id="273705at2759"/>
<keyword evidence="1" id="KW-1133">Transmembrane helix</keyword>
<dbReference type="RefSeq" id="XP_029230455.1">
    <property type="nucleotide sequence ID" value="XM_029369452.1"/>
</dbReference>
<dbReference type="GeneID" id="40316138"/>
<gene>
    <name evidence="2" type="ORF">Tco025E_02527</name>
</gene>
<dbReference type="EMBL" id="MKKU01000100">
    <property type="protein sequence ID" value="RNF24464.1"/>
    <property type="molecule type" value="Genomic_DNA"/>
</dbReference>
<keyword evidence="1" id="KW-0812">Transmembrane</keyword>
<sequence length="621" mass="68147">MCSVGLLISLLLEGFVFASSYVLLFVPLLYFENRQQCVAYGTVMTVVMTLWSCALYFFRVVRPIQHLNRSIRQAENVFKGLAQTPAPSLPEGFFLHSSSPKSTTCVCDDLLEERHRLENALHGLHLDSRPSSHFVQDQRCAVANLLAALLLWQQSLIDLTQMKLKEAERARAGSCRQRCVSRQEGVNGNGPDHDRPGERRKSAQFMLHPRSNETAFNLETRAASAPEEPEMPLSSEPPYGPLFTPLATAAVDFEGAMTTPAAQKPNPNSLLAAVRHVDPAARLGADPNEMQLELVNAPLPQVQEKESAQAKDDVPRKKTVDAKITMLSPEYLIEQQSRRDTAMAAAVNAKPISLAPPQGESIVAAARNDAQRALENKDRCLPRLRRGDRFATDNNNVFFYLLVKHLQTPATTIGFEACFSSTEDDRFRAENFTRAPGERKTWRFSEAMPFEGFALTANGRRVSLSGAQKLLAGFRSCEVEADDDVETASGRSAALQQRPALVGKESASHGDARERAFILSWAALPEVPIRLTMLTVNLAPGESCTLPVLECLINDVFCILTSAVLTVELVSGESRPERGVSVELHGVSIEDTSEVDQIAPAAVEPGEQLGFGMPVSQTIKL</sequence>
<proteinExistence type="predicted"/>
<evidence type="ECO:0008006" key="4">
    <source>
        <dbReference type="Google" id="ProtNLM"/>
    </source>
</evidence>
<accession>A0A422Q3B6</accession>
<evidence type="ECO:0000256" key="1">
    <source>
        <dbReference type="SAM" id="Phobius"/>
    </source>
</evidence>
<name>A0A422Q3B6_9TRYP</name>
<protein>
    <recommendedName>
        <fullName evidence="4">Transmembrane protein</fullName>
    </recommendedName>
</protein>
<dbReference type="Proteomes" id="UP000284403">
    <property type="component" value="Unassembled WGS sequence"/>
</dbReference>
<reference evidence="2 3" key="1">
    <citation type="journal article" date="2018" name="BMC Genomics">
        <title>Genomic comparison of Trypanosoma conorhini and Trypanosoma rangeli to Trypanosoma cruzi strains of high and low virulence.</title>
        <authorList>
            <person name="Bradwell K.R."/>
            <person name="Koparde V.N."/>
            <person name="Matveyev A.V."/>
            <person name="Serrano M.G."/>
            <person name="Alves J.M."/>
            <person name="Parikh H."/>
            <person name="Huang B."/>
            <person name="Lee V."/>
            <person name="Espinosa-Alvarez O."/>
            <person name="Ortiz P.A."/>
            <person name="Costa-Martins A.G."/>
            <person name="Teixeira M.M."/>
            <person name="Buck G.A."/>
        </authorList>
    </citation>
    <scope>NUCLEOTIDE SEQUENCE [LARGE SCALE GENOMIC DNA]</scope>
    <source>
        <strain evidence="2 3">025E</strain>
    </source>
</reference>
<feature type="transmembrane region" description="Helical" evidence="1">
    <location>
        <begin position="38"/>
        <end position="58"/>
    </location>
</feature>
<feature type="transmembrane region" description="Helical" evidence="1">
    <location>
        <begin position="6"/>
        <end position="31"/>
    </location>
</feature>
<organism evidence="2 3">
    <name type="scientific">Trypanosoma conorhini</name>
    <dbReference type="NCBI Taxonomy" id="83891"/>
    <lineage>
        <taxon>Eukaryota</taxon>
        <taxon>Discoba</taxon>
        <taxon>Euglenozoa</taxon>
        <taxon>Kinetoplastea</taxon>
        <taxon>Metakinetoplastina</taxon>
        <taxon>Trypanosomatida</taxon>
        <taxon>Trypanosomatidae</taxon>
        <taxon>Trypanosoma</taxon>
    </lineage>
</organism>
<evidence type="ECO:0000313" key="2">
    <source>
        <dbReference type="EMBL" id="RNF24464.1"/>
    </source>
</evidence>
<comment type="caution">
    <text evidence="2">The sequence shown here is derived from an EMBL/GenBank/DDBJ whole genome shotgun (WGS) entry which is preliminary data.</text>
</comment>
<keyword evidence="3" id="KW-1185">Reference proteome</keyword>